<dbReference type="AlphaFoldDB" id="A0A0U5LAX6"/>
<geneLocation type="plasmid" evidence="2">
    <name>pEM01</name>
</geneLocation>
<gene>
    <name evidence="1" type="ORF">EM595_p0194</name>
</gene>
<proteinExistence type="predicted"/>
<dbReference type="PATRIC" id="fig|1619313.3.peg.3796"/>
<protein>
    <submittedName>
        <fullName evidence="1">Uncharacterized protein</fullName>
    </submittedName>
</protein>
<accession>A0A0U5LAX6</accession>
<dbReference type="KEGG" id="ege:EM595_p0194"/>
<organism evidence="1 2">
    <name type="scientific">Duffyella gerundensis</name>
    <dbReference type="NCBI Taxonomy" id="1619313"/>
    <lineage>
        <taxon>Bacteria</taxon>
        <taxon>Pseudomonadati</taxon>
        <taxon>Pseudomonadota</taxon>
        <taxon>Gammaproteobacteria</taxon>
        <taxon>Enterobacterales</taxon>
        <taxon>Erwiniaceae</taxon>
        <taxon>Duffyella</taxon>
    </lineage>
</organism>
<dbReference type="EMBL" id="LN907828">
    <property type="protein sequence ID" value="CUU25894.1"/>
    <property type="molecule type" value="Genomic_DNA"/>
</dbReference>
<reference evidence="2" key="1">
    <citation type="submission" date="2015-11" db="EMBL/GenBank/DDBJ databases">
        <authorList>
            <person name="Blom J."/>
        </authorList>
    </citation>
    <scope>NUCLEOTIDE SEQUENCE [LARGE SCALE GENOMIC DNA]</scope>
    <source>
        <plasmid evidence="2">pEM01</plasmid>
    </source>
</reference>
<sequence>MAYNAVIMLSAKSVIKSQPVQARPLLRGANNPATILPTGRINMFTVAFMPVFHF</sequence>
<evidence type="ECO:0000313" key="2">
    <source>
        <dbReference type="Proteomes" id="UP000059419"/>
    </source>
</evidence>
<name>A0A0U5LAX6_9GAMM</name>
<evidence type="ECO:0000313" key="1">
    <source>
        <dbReference type="EMBL" id="CUU25894.1"/>
    </source>
</evidence>
<keyword evidence="2" id="KW-1185">Reference proteome</keyword>
<dbReference type="Proteomes" id="UP000059419">
    <property type="component" value="Plasmid pEM01"/>
</dbReference>